<dbReference type="WBParaSite" id="GPUH_0000770201-mRNA-1">
    <property type="protein sequence ID" value="GPUH_0000770201-mRNA-1"/>
    <property type="gene ID" value="GPUH_0000770201"/>
</dbReference>
<sequence>MIWAELYHRYKIVLISLPVQRPSFLATRIEAVEAPKQSGESAVAVDLISVHEEKNGETVASSCANDRRSKFCAPVQYDDVAEILPSEGRATTPPPPPSFGPSGNSVISGISNDQWEILPGKNYRWKDWRLVKGGVSFFIWCDAVAMEFRLAFHPFCFTRRVEPLWVSNTDSYVFRFCFQSY</sequence>
<evidence type="ECO:0000313" key="2">
    <source>
        <dbReference type="Proteomes" id="UP000271098"/>
    </source>
</evidence>
<accession>A0A183DG52</accession>
<reference evidence="3" key="1">
    <citation type="submission" date="2016-06" db="UniProtKB">
        <authorList>
            <consortium name="WormBaseParasite"/>
        </authorList>
    </citation>
    <scope>IDENTIFICATION</scope>
</reference>
<name>A0A183DG52_9BILA</name>
<dbReference type="EMBL" id="UYRT01020557">
    <property type="protein sequence ID" value="VDK59308.1"/>
    <property type="molecule type" value="Genomic_DNA"/>
</dbReference>
<dbReference type="Proteomes" id="UP000271098">
    <property type="component" value="Unassembled WGS sequence"/>
</dbReference>
<evidence type="ECO:0000313" key="1">
    <source>
        <dbReference type="EMBL" id="VDK59308.1"/>
    </source>
</evidence>
<reference evidence="1 2" key="2">
    <citation type="submission" date="2018-11" db="EMBL/GenBank/DDBJ databases">
        <authorList>
            <consortium name="Pathogen Informatics"/>
        </authorList>
    </citation>
    <scope>NUCLEOTIDE SEQUENCE [LARGE SCALE GENOMIC DNA]</scope>
</reference>
<keyword evidence="2" id="KW-1185">Reference proteome</keyword>
<protein>
    <submittedName>
        <fullName evidence="3">PH domain-containing protein</fullName>
    </submittedName>
</protein>
<proteinExistence type="predicted"/>
<gene>
    <name evidence="1" type="ORF">GPUH_LOCUS7692</name>
</gene>
<evidence type="ECO:0000313" key="3">
    <source>
        <dbReference type="WBParaSite" id="GPUH_0000770201-mRNA-1"/>
    </source>
</evidence>
<dbReference type="AlphaFoldDB" id="A0A183DG52"/>
<organism evidence="3">
    <name type="scientific">Gongylonema pulchrum</name>
    <dbReference type="NCBI Taxonomy" id="637853"/>
    <lineage>
        <taxon>Eukaryota</taxon>
        <taxon>Metazoa</taxon>
        <taxon>Ecdysozoa</taxon>
        <taxon>Nematoda</taxon>
        <taxon>Chromadorea</taxon>
        <taxon>Rhabditida</taxon>
        <taxon>Spirurina</taxon>
        <taxon>Spiruromorpha</taxon>
        <taxon>Spiruroidea</taxon>
        <taxon>Gongylonematidae</taxon>
        <taxon>Gongylonema</taxon>
    </lineage>
</organism>